<feature type="domain" description="C2H2-type" evidence="2">
    <location>
        <begin position="21"/>
        <end position="48"/>
    </location>
</feature>
<organism evidence="3 4">
    <name type="scientific">Malus baccata</name>
    <name type="common">Siberian crab apple</name>
    <name type="synonym">Pyrus baccata</name>
    <dbReference type="NCBI Taxonomy" id="106549"/>
    <lineage>
        <taxon>Eukaryota</taxon>
        <taxon>Viridiplantae</taxon>
        <taxon>Streptophyta</taxon>
        <taxon>Embryophyta</taxon>
        <taxon>Tracheophyta</taxon>
        <taxon>Spermatophyta</taxon>
        <taxon>Magnoliopsida</taxon>
        <taxon>eudicotyledons</taxon>
        <taxon>Gunneridae</taxon>
        <taxon>Pentapetalae</taxon>
        <taxon>rosids</taxon>
        <taxon>fabids</taxon>
        <taxon>Rosales</taxon>
        <taxon>Rosaceae</taxon>
        <taxon>Amygdaloideae</taxon>
        <taxon>Maleae</taxon>
        <taxon>Malus</taxon>
    </lineage>
</organism>
<dbReference type="InterPro" id="IPR013087">
    <property type="entry name" value="Znf_C2H2_type"/>
</dbReference>
<reference evidence="3 4" key="1">
    <citation type="journal article" date="2019" name="G3 (Bethesda)">
        <title>Sequencing of a Wild Apple (Malus baccata) Genome Unravels the Differences Between Cultivated and Wild Apple Species Regarding Disease Resistance and Cold Tolerance.</title>
        <authorList>
            <person name="Chen X."/>
        </authorList>
    </citation>
    <scope>NUCLEOTIDE SEQUENCE [LARGE SCALE GENOMIC DNA]</scope>
    <source>
        <strain evidence="4">cv. Shandingzi</strain>
        <tissue evidence="3">Leaves</tissue>
    </source>
</reference>
<keyword evidence="4" id="KW-1185">Reference proteome</keyword>
<protein>
    <recommendedName>
        <fullName evidence="2">C2H2-type domain-containing protein</fullName>
    </recommendedName>
</protein>
<dbReference type="PANTHER" id="PTHR45730">
    <property type="entry name" value="ZINC FINGER PROTEIN JAGGED"/>
    <property type="match status" value="1"/>
</dbReference>
<keyword evidence="1" id="KW-0479">Metal-binding</keyword>
<dbReference type="InterPro" id="IPR036236">
    <property type="entry name" value="Znf_C2H2_sf"/>
</dbReference>
<keyword evidence="1" id="KW-0862">Zinc</keyword>
<dbReference type="PANTHER" id="PTHR45730:SF109">
    <property type="entry name" value="ZINC FINGER PROTEIN KNUCKLES"/>
    <property type="match status" value="1"/>
</dbReference>
<evidence type="ECO:0000256" key="1">
    <source>
        <dbReference type="PROSITE-ProRule" id="PRU00042"/>
    </source>
</evidence>
<dbReference type="GO" id="GO:0003700">
    <property type="term" value="F:DNA-binding transcription factor activity"/>
    <property type="evidence" value="ECO:0007669"/>
    <property type="project" value="InterPro"/>
</dbReference>
<dbReference type="AlphaFoldDB" id="A0A540MJU9"/>
<evidence type="ECO:0000313" key="4">
    <source>
        <dbReference type="Proteomes" id="UP000315295"/>
    </source>
</evidence>
<dbReference type="GO" id="GO:0008270">
    <property type="term" value="F:zinc ion binding"/>
    <property type="evidence" value="ECO:0007669"/>
    <property type="project" value="UniProtKB-KW"/>
</dbReference>
<keyword evidence="1" id="KW-0863">Zinc-finger</keyword>
<evidence type="ECO:0000259" key="2">
    <source>
        <dbReference type="PROSITE" id="PS50157"/>
    </source>
</evidence>
<dbReference type="SUPFAM" id="SSF57667">
    <property type="entry name" value="beta-beta-alpha zinc fingers"/>
    <property type="match status" value="1"/>
</dbReference>
<dbReference type="EMBL" id="VIEB01000243">
    <property type="protein sequence ID" value="TQD99063.1"/>
    <property type="molecule type" value="Genomic_DNA"/>
</dbReference>
<comment type="caution">
    <text evidence="3">The sequence shown here is derived from an EMBL/GenBank/DDBJ whole genome shotgun (WGS) entry which is preliminary data.</text>
</comment>
<gene>
    <name evidence="3" type="ORF">C1H46_015330</name>
</gene>
<dbReference type="Proteomes" id="UP000315295">
    <property type="component" value="Unassembled WGS sequence"/>
</dbReference>
<accession>A0A540MJU9</accession>
<sequence>MSNCATSSEDSTANSGKKDLFKCTRCEKGFPSGQALGGHQNAHRYENNMSRLADAIGTHGSNPYVADALVEVQSVAFAAHQMPLEVNVAEWGYHGIVQHTVNLLAASSIGAYHFHEVAFAMIRSEVDNQLKKAQEGVINYTRDYLAEWENNDATNCWNGAAAGSVRSSERTVTDPIFRVGHDGEEMTSEQRDVDLDLELKL</sequence>
<evidence type="ECO:0000313" key="3">
    <source>
        <dbReference type="EMBL" id="TQD99063.1"/>
    </source>
</evidence>
<proteinExistence type="predicted"/>
<dbReference type="PROSITE" id="PS50157">
    <property type="entry name" value="ZINC_FINGER_C2H2_2"/>
    <property type="match status" value="1"/>
</dbReference>
<dbReference type="PROSITE" id="PS00028">
    <property type="entry name" value="ZINC_FINGER_C2H2_1"/>
    <property type="match status" value="1"/>
</dbReference>
<name>A0A540MJU9_MALBA</name>
<dbReference type="InterPro" id="IPR045320">
    <property type="entry name" value="JAGGED/SL1-like"/>
</dbReference>
<dbReference type="Pfam" id="PF13912">
    <property type="entry name" value="zf-C2H2_6"/>
    <property type="match status" value="1"/>
</dbReference>